<evidence type="ECO:0000256" key="1">
    <source>
        <dbReference type="ARBA" id="ARBA00006484"/>
    </source>
</evidence>
<dbReference type="InParanoid" id="A0A2J6TH00"/>
<dbReference type="RefSeq" id="XP_024739210.1">
    <property type="nucleotide sequence ID" value="XM_024885712.1"/>
</dbReference>
<reference evidence="4 5" key="1">
    <citation type="submission" date="2016-04" db="EMBL/GenBank/DDBJ databases">
        <title>A degradative enzymes factory behind the ericoid mycorrhizal symbiosis.</title>
        <authorList>
            <consortium name="DOE Joint Genome Institute"/>
            <person name="Martino E."/>
            <person name="Morin E."/>
            <person name="Grelet G."/>
            <person name="Kuo A."/>
            <person name="Kohler A."/>
            <person name="Daghino S."/>
            <person name="Barry K."/>
            <person name="Choi C."/>
            <person name="Cichocki N."/>
            <person name="Clum A."/>
            <person name="Copeland A."/>
            <person name="Hainaut M."/>
            <person name="Haridas S."/>
            <person name="Labutti K."/>
            <person name="Lindquist E."/>
            <person name="Lipzen A."/>
            <person name="Khouja H.-R."/>
            <person name="Murat C."/>
            <person name="Ohm R."/>
            <person name="Olson A."/>
            <person name="Spatafora J."/>
            <person name="Veneault-Fourrey C."/>
            <person name="Henrissat B."/>
            <person name="Grigoriev I."/>
            <person name="Martin F."/>
            <person name="Perotto S."/>
        </authorList>
    </citation>
    <scope>NUCLEOTIDE SEQUENCE [LARGE SCALE GENOMIC DNA]</scope>
    <source>
        <strain evidence="4 5">E</strain>
    </source>
</reference>
<dbReference type="PANTHER" id="PTHR24320">
    <property type="entry name" value="RETINOL DEHYDROGENASE"/>
    <property type="match status" value="1"/>
</dbReference>
<comment type="similarity">
    <text evidence="1">Belongs to the short-chain dehydrogenases/reductases (SDR) family.</text>
</comment>
<dbReference type="OrthoDB" id="542013at2759"/>
<gene>
    <name evidence="4" type="ORF">K444DRAFT_651472</name>
</gene>
<dbReference type="InterPro" id="IPR002347">
    <property type="entry name" value="SDR_fam"/>
</dbReference>
<keyword evidence="2" id="KW-0521">NADP</keyword>
<evidence type="ECO:0000313" key="5">
    <source>
        <dbReference type="Proteomes" id="UP000235371"/>
    </source>
</evidence>
<keyword evidence="3" id="KW-0560">Oxidoreductase</keyword>
<dbReference type="GO" id="GO:0016491">
    <property type="term" value="F:oxidoreductase activity"/>
    <property type="evidence" value="ECO:0007669"/>
    <property type="project" value="UniProtKB-KW"/>
</dbReference>
<dbReference type="PRINTS" id="PR00081">
    <property type="entry name" value="GDHRDH"/>
</dbReference>
<dbReference type="GeneID" id="36593789"/>
<dbReference type="Pfam" id="PF00106">
    <property type="entry name" value="adh_short"/>
    <property type="match status" value="2"/>
</dbReference>
<dbReference type="PANTHER" id="PTHR24320:SF252">
    <property type="entry name" value="DEHYDROGENASE_REDUCTASE FAMILY PROTEIN, PUTATIVE (AFU_ORTHOLOGUE AFUA_3G08550)-RELATED"/>
    <property type="match status" value="1"/>
</dbReference>
<dbReference type="Proteomes" id="UP000235371">
    <property type="component" value="Unassembled WGS sequence"/>
</dbReference>
<dbReference type="Gene3D" id="3.40.50.720">
    <property type="entry name" value="NAD(P)-binding Rossmann-like Domain"/>
    <property type="match status" value="1"/>
</dbReference>
<dbReference type="SUPFAM" id="SSF51735">
    <property type="entry name" value="NAD(P)-binding Rossmann-fold domains"/>
    <property type="match status" value="1"/>
</dbReference>
<dbReference type="STRING" id="1095630.A0A2J6TH00"/>
<accession>A0A2J6TH00</accession>
<organism evidence="4 5">
    <name type="scientific">Hyaloscypha bicolor E</name>
    <dbReference type="NCBI Taxonomy" id="1095630"/>
    <lineage>
        <taxon>Eukaryota</taxon>
        <taxon>Fungi</taxon>
        <taxon>Dikarya</taxon>
        <taxon>Ascomycota</taxon>
        <taxon>Pezizomycotina</taxon>
        <taxon>Leotiomycetes</taxon>
        <taxon>Helotiales</taxon>
        <taxon>Hyaloscyphaceae</taxon>
        <taxon>Hyaloscypha</taxon>
        <taxon>Hyaloscypha bicolor</taxon>
    </lineage>
</organism>
<evidence type="ECO:0000313" key="4">
    <source>
        <dbReference type="EMBL" id="PMD62306.1"/>
    </source>
</evidence>
<dbReference type="AlphaFoldDB" id="A0A2J6TH00"/>
<protein>
    <submittedName>
        <fullName evidence="4">Putative carbonyl reductase</fullName>
    </submittedName>
</protein>
<dbReference type="EMBL" id="KZ613783">
    <property type="protein sequence ID" value="PMD62306.1"/>
    <property type="molecule type" value="Genomic_DNA"/>
</dbReference>
<keyword evidence="5" id="KW-1185">Reference proteome</keyword>
<evidence type="ECO:0000256" key="2">
    <source>
        <dbReference type="ARBA" id="ARBA00022857"/>
    </source>
</evidence>
<evidence type="ECO:0000256" key="3">
    <source>
        <dbReference type="ARBA" id="ARBA00023002"/>
    </source>
</evidence>
<dbReference type="InterPro" id="IPR036291">
    <property type="entry name" value="NAD(P)-bd_dom_sf"/>
</dbReference>
<name>A0A2J6TH00_9HELO</name>
<sequence>MVGQPRIPPTPARTSMAGQTVIVTGGNSGLGFETARQFLTLQASRVIIAVRSESKGQEAISALRADPAVKAANPSAKVEAFLLDLEDYQSGLRFAQRVKKEVPELHVLLCNAGMNILRYETSKSGHEMVMQVNCYTHFFIALELLPLLLATAVKRGTPSHLSFIGSDMQSMHTLANRPFTSPETLLGHFDNLKAYNMKRYADSKLTANAFARKLATVVSSNHVIVNTVCPGIVATDLEKSLPAWVKVPYFFIRAVLARKVDEGSRTLVYASVIAGPETHGRYLNHNKVEINTPFLDESKGKQFIEKFWTEMVEEGKSLDPELEIAA</sequence>
<proteinExistence type="inferred from homology"/>